<reference evidence="2 3" key="1">
    <citation type="submission" date="2014-04" db="EMBL/GenBank/DDBJ databases">
        <title>Characterization and application of a salt tolerant electro-active bacterium.</title>
        <authorList>
            <person name="Yang L."/>
            <person name="Wei S."/>
            <person name="Tay Q.X.M."/>
        </authorList>
    </citation>
    <scope>NUCLEOTIDE SEQUENCE [LARGE SCALE GENOMIC DNA]</scope>
    <source>
        <strain evidence="2 3">LY1</strain>
    </source>
</reference>
<dbReference type="InterPro" id="IPR016181">
    <property type="entry name" value="Acyl_CoA_acyltransferase"/>
</dbReference>
<comment type="caution">
    <text evidence="2">The sequence shown here is derived from an EMBL/GenBank/DDBJ whole genome shotgun (WGS) entry which is preliminary data.</text>
</comment>
<dbReference type="PANTHER" id="PTHR43610">
    <property type="entry name" value="BLL6696 PROTEIN"/>
    <property type="match status" value="1"/>
</dbReference>
<dbReference type="Pfam" id="PF13302">
    <property type="entry name" value="Acetyltransf_3"/>
    <property type="match status" value="1"/>
</dbReference>
<protein>
    <recommendedName>
        <fullName evidence="1">N-acetyltransferase domain-containing protein</fullName>
    </recommendedName>
</protein>
<dbReference type="PROSITE" id="PS51186">
    <property type="entry name" value="GNAT"/>
    <property type="match status" value="1"/>
</dbReference>
<keyword evidence="3" id="KW-1185">Reference proteome</keyword>
<dbReference type="Proteomes" id="UP000027821">
    <property type="component" value="Unassembled WGS sequence"/>
</dbReference>
<gene>
    <name evidence="2" type="ORF">EL17_01895</name>
</gene>
<accession>A0A074KZB0</accession>
<dbReference type="PANTHER" id="PTHR43610:SF1">
    <property type="entry name" value="N-ACETYLTRANSFERASE DOMAIN-CONTAINING PROTEIN"/>
    <property type="match status" value="1"/>
</dbReference>
<organism evidence="2 3">
    <name type="scientific">Anditalea andensis</name>
    <dbReference type="NCBI Taxonomy" id="1048983"/>
    <lineage>
        <taxon>Bacteria</taxon>
        <taxon>Pseudomonadati</taxon>
        <taxon>Bacteroidota</taxon>
        <taxon>Cytophagia</taxon>
        <taxon>Cytophagales</taxon>
        <taxon>Cytophagaceae</taxon>
        <taxon>Anditalea</taxon>
    </lineage>
</organism>
<evidence type="ECO:0000313" key="2">
    <source>
        <dbReference type="EMBL" id="KEO75316.1"/>
    </source>
</evidence>
<proteinExistence type="predicted"/>
<dbReference type="Gene3D" id="3.40.630.30">
    <property type="match status" value="1"/>
</dbReference>
<dbReference type="eggNOG" id="COG1670">
    <property type="taxonomic scope" value="Bacteria"/>
</dbReference>
<dbReference type="InterPro" id="IPR000182">
    <property type="entry name" value="GNAT_dom"/>
</dbReference>
<dbReference type="STRING" id="1048983.EL17_01895"/>
<evidence type="ECO:0000259" key="1">
    <source>
        <dbReference type="PROSITE" id="PS51186"/>
    </source>
</evidence>
<dbReference type="GO" id="GO:0016747">
    <property type="term" value="F:acyltransferase activity, transferring groups other than amino-acyl groups"/>
    <property type="evidence" value="ECO:0007669"/>
    <property type="project" value="InterPro"/>
</dbReference>
<evidence type="ECO:0000313" key="3">
    <source>
        <dbReference type="Proteomes" id="UP000027821"/>
    </source>
</evidence>
<feature type="domain" description="N-acetyltransferase" evidence="1">
    <location>
        <begin position="14"/>
        <end position="179"/>
    </location>
</feature>
<name>A0A074KZB0_9BACT</name>
<dbReference type="AlphaFoldDB" id="A0A074KZB0"/>
<sequence>MALDFQITLQTEFIALRPMQATDFSLLSPIAEYPMWKYFTQDLADGNELKSWIDDALAAREKNSRIPFTIIERSTGRVLGSTSFGNISLRDRRMEIGWTWIGKDFQGTGVNEQIKYLLLKYSFETLHFERIEAKTDVLNTPARKAMKRIGMIEEGILRSHTLMTAGRRRDTIYYSVLLSEWNELKKLNNWP</sequence>
<dbReference type="EMBL" id="JMIH01000013">
    <property type="protein sequence ID" value="KEO75316.1"/>
    <property type="molecule type" value="Genomic_DNA"/>
</dbReference>
<dbReference type="SUPFAM" id="SSF55729">
    <property type="entry name" value="Acyl-CoA N-acyltransferases (Nat)"/>
    <property type="match status" value="1"/>
</dbReference>